<gene>
    <name evidence="2" type="ORF">DKK70_00690</name>
</gene>
<protein>
    <submittedName>
        <fullName evidence="2">Uncharacterized protein</fullName>
    </submittedName>
</protein>
<sequence>MLEYSVGSSMDRKDYMRSSLIIVFSLLNLSFRRQKVGQYSFYPALENTYIFNYDEFLQLIENAKKRLLELEKLAN</sequence>
<reference evidence="2 3" key="1">
    <citation type="submission" date="2018-05" db="EMBL/GenBank/DDBJ databases">
        <title>Reference genomes for bee gut microbiota database.</title>
        <authorList>
            <person name="Ellegaard K.M."/>
        </authorList>
    </citation>
    <scope>NUCLEOTIDE SEQUENCE [LARGE SCALE GENOMIC DNA]</scope>
    <source>
        <strain evidence="2 3">ESL0182</strain>
    </source>
</reference>
<organism evidence="2 3">
    <name type="scientific">Gilliamella apicola</name>
    <dbReference type="NCBI Taxonomy" id="1196095"/>
    <lineage>
        <taxon>Bacteria</taxon>
        <taxon>Pseudomonadati</taxon>
        <taxon>Pseudomonadota</taxon>
        <taxon>Gammaproteobacteria</taxon>
        <taxon>Orbales</taxon>
        <taxon>Orbaceae</taxon>
        <taxon>Gilliamella</taxon>
    </lineage>
</organism>
<dbReference type="OrthoDB" id="6631072at2"/>
<evidence type="ECO:0000313" key="2">
    <source>
        <dbReference type="EMBL" id="PXZ08672.1"/>
    </source>
</evidence>
<accession>A0A2V4E5W2</accession>
<evidence type="ECO:0000256" key="1">
    <source>
        <dbReference type="SAM" id="Phobius"/>
    </source>
</evidence>
<keyword evidence="1" id="KW-1133">Transmembrane helix</keyword>
<name>A0A2V4E5W2_9GAMM</name>
<proteinExistence type="predicted"/>
<dbReference type="RefSeq" id="WP_110432312.1">
    <property type="nucleotide sequence ID" value="NZ_QGLR01000002.1"/>
</dbReference>
<comment type="caution">
    <text evidence="2">The sequence shown here is derived from an EMBL/GenBank/DDBJ whole genome shotgun (WGS) entry which is preliminary data.</text>
</comment>
<feature type="transmembrane region" description="Helical" evidence="1">
    <location>
        <begin position="15"/>
        <end position="31"/>
    </location>
</feature>
<keyword evidence="1" id="KW-0812">Transmembrane</keyword>
<dbReference type="AlphaFoldDB" id="A0A2V4E5W2"/>
<keyword evidence="3" id="KW-1185">Reference proteome</keyword>
<keyword evidence="1" id="KW-0472">Membrane</keyword>
<dbReference type="EMBL" id="QGLR01000002">
    <property type="protein sequence ID" value="PXZ08672.1"/>
    <property type="molecule type" value="Genomic_DNA"/>
</dbReference>
<dbReference type="Proteomes" id="UP000247932">
    <property type="component" value="Unassembled WGS sequence"/>
</dbReference>
<evidence type="ECO:0000313" key="3">
    <source>
        <dbReference type="Proteomes" id="UP000247932"/>
    </source>
</evidence>